<feature type="domain" description="Major facilitator superfamily (MFS) profile" evidence="9">
    <location>
        <begin position="5"/>
        <end position="450"/>
    </location>
</feature>
<feature type="transmembrane region" description="Helical" evidence="8">
    <location>
        <begin position="129"/>
        <end position="151"/>
    </location>
</feature>
<sequence>MKRSLPLVLAVALFMEQMDSTVISTSLPAIARDIDTSPIALKLALTAYLVSVAIFIPVSGWMADRYGAKNIFRSAIGVFVIGSIACAFAGSLGAFVGARFLQGMGGAMMTPVARLVLVRATSKSELINAMALLTIPALVGPLVGPPVGGFITTYFTWHWIFLINVPIGLAGIFFAGRILPDMPGIKGEGIDTAGFVLAGLAASGLVFGLSVVSLPVLPIWVGVATILVGLLAGLLYLPHAKRHPAPILDLTLFRKPVFRRAVLGGTLFRFGIGAIPFLLPLFFQLVFKLTPFQSGLLTFASAGGALMMKFLAPTLLRWFGFQMVLIATALIGGALIIANGFFTPDTPHLVIIVVLVAAGFFRSLFFTSANALVFAEIDGKEAGPATAISAASQQISIAIGVAIAGAILEVAPIFNGAPLSHQTFAVAFTVVGLLAMLAILPFLRLDRNAGSDVSGHRAQPPVRDPLAQQPPVV</sequence>
<dbReference type="InterPro" id="IPR020846">
    <property type="entry name" value="MFS_dom"/>
</dbReference>
<dbReference type="SUPFAM" id="SSF103473">
    <property type="entry name" value="MFS general substrate transporter"/>
    <property type="match status" value="2"/>
</dbReference>
<feature type="transmembrane region" description="Helical" evidence="8">
    <location>
        <begin position="40"/>
        <end position="63"/>
    </location>
</feature>
<dbReference type="Pfam" id="PF07690">
    <property type="entry name" value="MFS_1"/>
    <property type="match status" value="1"/>
</dbReference>
<keyword evidence="5 8" id="KW-1133">Transmembrane helix</keyword>
<dbReference type="GO" id="GO:0022857">
    <property type="term" value="F:transmembrane transporter activity"/>
    <property type="evidence" value="ECO:0007669"/>
    <property type="project" value="InterPro"/>
</dbReference>
<dbReference type="Proteomes" id="UP000666240">
    <property type="component" value="Unassembled WGS sequence"/>
</dbReference>
<evidence type="ECO:0000256" key="1">
    <source>
        <dbReference type="ARBA" id="ARBA00004651"/>
    </source>
</evidence>
<evidence type="ECO:0000256" key="5">
    <source>
        <dbReference type="ARBA" id="ARBA00022989"/>
    </source>
</evidence>
<dbReference type="Gene3D" id="1.20.1250.20">
    <property type="entry name" value="MFS general substrate transporter like domains"/>
    <property type="match status" value="1"/>
</dbReference>
<dbReference type="InterPro" id="IPR036259">
    <property type="entry name" value="MFS_trans_sf"/>
</dbReference>
<evidence type="ECO:0000256" key="7">
    <source>
        <dbReference type="SAM" id="MobiDB-lite"/>
    </source>
</evidence>
<keyword evidence="2" id="KW-0813">Transport</keyword>
<proteinExistence type="predicted"/>
<keyword evidence="3" id="KW-1003">Cell membrane</keyword>
<name>A0A8J7R1W9_9HYPH</name>
<feature type="transmembrane region" description="Helical" evidence="8">
    <location>
        <begin position="423"/>
        <end position="443"/>
    </location>
</feature>
<keyword evidence="6 8" id="KW-0472">Membrane</keyword>
<dbReference type="GO" id="GO:0005886">
    <property type="term" value="C:plasma membrane"/>
    <property type="evidence" value="ECO:0007669"/>
    <property type="project" value="UniProtKB-SubCell"/>
</dbReference>
<evidence type="ECO:0000259" key="9">
    <source>
        <dbReference type="PROSITE" id="PS50850"/>
    </source>
</evidence>
<evidence type="ECO:0000256" key="2">
    <source>
        <dbReference type="ARBA" id="ARBA00022448"/>
    </source>
</evidence>
<protein>
    <submittedName>
        <fullName evidence="10">MFS transporter</fullName>
    </submittedName>
</protein>
<accession>A0A8J7R1W9</accession>
<dbReference type="InterPro" id="IPR011701">
    <property type="entry name" value="MFS"/>
</dbReference>
<feature type="transmembrane region" description="Helical" evidence="8">
    <location>
        <begin position="295"/>
        <end position="312"/>
    </location>
</feature>
<reference evidence="10" key="1">
    <citation type="submission" date="2021-03" db="EMBL/GenBank/DDBJ databases">
        <title>Genome sequencing and assembly of Tianweitania sediminis.</title>
        <authorList>
            <person name="Chhetri G."/>
        </authorList>
    </citation>
    <scope>NUCLEOTIDE SEQUENCE</scope>
    <source>
        <strain evidence="10">Z8</strain>
    </source>
</reference>
<dbReference type="EMBL" id="JAGIYY010000002">
    <property type="protein sequence ID" value="MBP0438721.1"/>
    <property type="molecule type" value="Genomic_DNA"/>
</dbReference>
<dbReference type="PROSITE" id="PS50850">
    <property type="entry name" value="MFS"/>
    <property type="match status" value="1"/>
</dbReference>
<feature type="transmembrane region" description="Helical" evidence="8">
    <location>
        <begin position="192"/>
        <end position="211"/>
    </location>
</feature>
<feature type="transmembrane region" description="Helical" evidence="8">
    <location>
        <begin position="157"/>
        <end position="180"/>
    </location>
</feature>
<evidence type="ECO:0000313" key="10">
    <source>
        <dbReference type="EMBL" id="MBP0438721.1"/>
    </source>
</evidence>
<evidence type="ECO:0000256" key="4">
    <source>
        <dbReference type="ARBA" id="ARBA00022692"/>
    </source>
</evidence>
<evidence type="ECO:0000256" key="3">
    <source>
        <dbReference type="ARBA" id="ARBA00022475"/>
    </source>
</evidence>
<keyword evidence="4 8" id="KW-0812">Transmembrane</keyword>
<dbReference type="PANTHER" id="PTHR42718:SF46">
    <property type="entry name" value="BLR6921 PROTEIN"/>
    <property type="match status" value="1"/>
</dbReference>
<feature type="transmembrane region" description="Helical" evidence="8">
    <location>
        <begin position="217"/>
        <end position="237"/>
    </location>
</feature>
<dbReference type="PANTHER" id="PTHR42718">
    <property type="entry name" value="MAJOR FACILITATOR SUPERFAMILY MULTIDRUG TRANSPORTER MFSC"/>
    <property type="match status" value="1"/>
</dbReference>
<organism evidence="10 11">
    <name type="scientific">Tianweitania sediminis</name>
    <dbReference type="NCBI Taxonomy" id="1502156"/>
    <lineage>
        <taxon>Bacteria</taxon>
        <taxon>Pseudomonadati</taxon>
        <taxon>Pseudomonadota</taxon>
        <taxon>Alphaproteobacteria</taxon>
        <taxon>Hyphomicrobiales</taxon>
        <taxon>Phyllobacteriaceae</taxon>
        <taxon>Tianweitania</taxon>
    </lineage>
</organism>
<comment type="subcellular location">
    <subcellularLocation>
        <location evidence="1">Cell membrane</location>
        <topology evidence="1">Multi-pass membrane protein</topology>
    </subcellularLocation>
</comment>
<feature type="transmembrane region" description="Helical" evidence="8">
    <location>
        <begin position="324"/>
        <end position="342"/>
    </location>
</feature>
<feature type="transmembrane region" description="Helical" evidence="8">
    <location>
        <begin position="348"/>
        <end position="374"/>
    </location>
</feature>
<feature type="transmembrane region" description="Helical" evidence="8">
    <location>
        <begin position="75"/>
        <end position="94"/>
    </location>
</feature>
<dbReference type="Gene3D" id="1.20.1720.10">
    <property type="entry name" value="Multidrug resistance protein D"/>
    <property type="match status" value="1"/>
</dbReference>
<feature type="transmembrane region" description="Helical" evidence="8">
    <location>
        <begin position="257"/>
        <end position="283"/>
    </location>
</feature>
<evidence type="ECO:0000313" key="11">
    <source>
        <dbReference type="Proteomes" id="UP000666240"/>
    </source>
</evidence>
<dbReference type="AlphaFoldDB" id="A0A8J7R1W9"/>
<keyword evidence="11" id="KW-1185">Reference proteome</keyword>
<comment type="caution">
    <text evidence="10">The sequence shown here is derived from an EMBL/GenBank/DDBJ whole genome shotgun (WGS) entry which is preliminary data.</text>
</comment>
<evidence type="ECO:0000256" key="6">
    <source>
        <dbReference type="ARBA" id="ARBA00023136"/>
    </source>
</evidence>
<evidence type="ECO:0000256" key="8">
    <source>
        <dbReference type="SAM" id="Phobius"/>
    </source>
</evidence>
<dbReference type="RefSeq" id="WP_209334741.1">
    <property type="nucleotide sequence ID" value="NZ_JAGIYY010000002.1"/>
</dbReference>
<dbReference type="PRINTS" id="PR01036">
    <property type="entry name" value="TCRTETB"/>
</dbReference>
<feature type="transmembrane region" description="Helical" evidence="8">
    <location>
        <begin position="395"/>
        <end position="417"/>
    </location>
</feature>
<gene>
    <name evidence="10" type="ORF">J5Y06_08680</name>
</gene>
<feature type="region of interest" description="Disordered" evidence="7">
    <location>
        <begin position="454"/>
        <end position="473"/>
    </location>
</feature>
<feature type="transmembrane region" description="Helical" evidence="8">
    <location>
        <begin position="100"/>
        <end position="117"/>
    </location>
</feature>